<dbReference type="STRING" id="502025.Hoch_3570"/>
<keyword evidence="6" id="KW-0802">TPR repeat</keyword>
<dbReference type="SUPFAM" id="SSF56112">
    <property type="entry name" value="Protein kinase-like (PK-like)"/>
    <property type="match status" value="2"/>
</dbReference>
<keyword evidence="3 7" id="KW-0547">Nucleotide-binding</keyword>
<evidence type="ECO:0000256" key="8">
    <source>
        <dbReference type="SAM" id="MobiDB-lite"/>
    </source>
</evidence>
<dbReference type="GO" id="GO:0005524">
    <property type="term" value="F:ATP binding"/>
    <property type="evidence" value="ECO:0007669"/>
    <property type="project" value="UniProtKB-UniRule"/>
</dbReference>
<dbReference type="InterPro" id="IPR019734">
    <property type="entry name" value="TPR_rpt"/>
</dbReference>
<dbReference type="InterPro" id="IPR011009">
    <property type="entry name" value="Kinase-like_dom_sf"/>
</dbReference>
<reference evidence="10 11" key="1">
    <citation type="journal article" date="2010" name="Stand. Genomic Sci.">
        <title>Complete genome sequence of Haliangium ochraceum type strain (SMP-2).</title>
        <authorList>
            <consortium name="US DOE Joint Genome Institute (JGI-PGF)"/>
            <person name="Ivanova N."/>
            <person name="Daum C."/>
            <person name="Lang E."/>
            <person name="Abt B."/>
            <person name="Kopitz M."/>
            <person name="Saunders E."/>
            <person name="Lapidus A."/>
            <person name="Lucas S."/>
            <person name="Glavina Del Rio T."/>
            <person name="Nolan M."/>
            <person name="Tice H."/>
            <person name="Copeland A."/>
            <person name="Cheng J.F."/>
            <person name="Chen F."/>
            <person name="Bruce D."/>
            <person name="Goodwin L."/>
            <person name="Pitluck S."/>
            <person name="Mavromatis K."/>
            <person name="Pati A."/>
            <person name="Mikhailova N."/>
            <person name="Chen A."/>
            <person name="Palaniappan K."/>
            <person name="Land M."/>
            <person name="Hauser L."/>
            <person name="Chang Y.J."/>
            <person name="Jeffries C.D."/>
            <person name="Detter J.C."/>
            <person name="Brettin T."/>
            <person name="Rohde M."/>
            <person name="Goker M."/>
            <person name="Bristow J."/>
            <person name="Markowitz V."/>
            <person name="Eisen J.A."/>
            <person name="Hugenholtz P."/>
            <person name="Kyrpides N.C."/>
            <person name="Klenk H.P."/>
        </authorList>
    </citation>
    <scope>NUCLEOTIDE SEQUENCE [LARGE SCALE GENOMIC DNA]</scope>
    <source>
        <strain evidence="11">DSM 14365 / CIP 107738 / JCM 11303 / AJ 13395 / SMP-2</strain>
    </source>
</reference>
<keyword evidence="11" id="KW-1185">Reference proteome</keyword>
<accession>D0LX30</accession>
<evidence type="ECO:0000256" key="7">
    <source>
        <dbReference type="PROSITE-ProRule" id="PRU10141"/>
    </source>
</evidence>
<feature type="repeat" description="TPR" evidence="6">
    <location>
        <begin position="1014"/>
        <end position="1047"/>
    </location>
</feature>
<dbReference type="PROSITE" id="PS00107">
    <property type="entry name" value="PROTEIN_KINASE_ATP"/>
    <property type="match status" value="1"/>
</dbReference>
<dbReference type="eggNOG" id="COG0457">
    <property type="taxonomic scope" value="Bacteria"/>
</dbReference>
<feature type="compositionally biased region" description="Basic and acidic residues" evidence="8">
    <location>
        <begin position="37"/>
        <end position="58"/>
    </location>
</feature>
<evidence type="ECO:0000256" key="3">
    <source>
        <dbReference type="ARBA" id="ARBA00022741"/>
    </source>
</evidence>
<keyword evidence="5 7" id="KW-0067">ATP-binding</keyword>
<dbReference type="PROSITE" id="PS50005">
    <property type="entry name" value="TPR"/>
    <property type="match status" value="2"/>
</dbReference>
<dbReference type="SMART" id="SM00220">
    <property type="entry name" value="S_TKc"/>
    <property type="match status" value="2"/>
</dbReference>
<gene>
    <name evidence="10" type="ordered locus">Hoch_3570</name>
</gene>
<dbReference type="InterPro" id="IPR000719">
    <property type="entry name" value="Prot_kinase_dom"/>
</dbReference>
<dbReference type="SMART" id="SM00028">
    <property type="entry name" value="TPR"/>
    <property type="match status" value="8"/>
</dbReference>
<dbReference type="GO" id="GO:0004674">
    <property type="term" value="F:protein serine/threonine kinase activity"/>
    <property type="evidence" value="ECO:0007669"/>
    <property type="project" value="UniProtKB-KW"/>
</dbReference>
<dbReference type="SUPFAM" id="SSF48452">
    <property type="entry name" value="TPR-like"/>
    <property type="match status" value="3"/>
</dbReference>
<dbReference type="InterPro" id="IPR029787">
    <property type="entry name" value="Nucleotide_cyclase"/>
</dbReference>
<dbReference type="GO" id="GO:0016020">
    <property type="term" value="C:membrane"/>
    <property type="evidence" value="ECO:0007669"/>
    <property type="project" value="UniProtKB-SubCell"/>
</dbReference>
<dbReference type="eggNOG" id="COG0515">
    <property type="taxonomic scope" value="Bacteria"/>
</dbReference>
<evidence type="ECO:0000256" key="4">
    <source>
        <dbReference type="ARBA" id="ARBA00022777"/>
    </source>
</evidence>
<feature type="region of interest" description="Disordered" evidence="8">
    <location>
        <begin position="115"/>
        <end position="134"/>
    </location>
</feature>
<dbReference type="InterPro" id="IPR008271">
    <property type="entry name" value="Ser/Thr_kinase_AS"/>
</dbReference>
<evidence type="ECO:0000313" key="10">
    <source>
        <dbReference type="EMBL" id="ACY16072.1"/>
    </source>
</evidence>
<feature type="domain" description="Protein kinase" evidence="9">
    <location>
        <begin position="150"/>
        <end position="405"/>
    </location>
</feature>
<dbReference type="KEGG" id="hoh:Hoch_3570"/>
<comment type="subcellular location">
    <subcellularLocation>
        <location evidence="1">Membrane</location>
        <topology evidence="1">Single-pass membrane protein</topology>
    </subcellularLocation>
</comment>
<protein>
    <submittedName>
        <fullName evidence="10">Serine/threonine protein kinase</fullName>
    </submittedName>
</protein>
<keyword evidence="10" id="KW-0723">Serine/threonine-protein kinase</keyword>
<evidence type="ECO:0000256" key="6">
    <source>
        <dbReference type="PROSITE-ProRule" id="PRU00339"/>
    </source>
</evidence>
<dbReference type="Gene3D" id="3.30.200.20">
    <property type="entry name" value="Phosphorylase Kinase, domain 1"/>
    <property type="match status" value="1"/>
</dbReference>
<dbReference type="Gene3D" id="1.25.40.10">
    <property type="entry name" value="Tetratricopeptide repeat domain"/>
    <property type="match status" value="3"/>
</dbReference>
<dbReference type="RefSeq" id="WP_012828671.1">
    <property type="nucleotide sequence ID" value="NC_013440.1"/>
</dbReference>
<dbReference type="PANTHER" id="PTHR43289:SF6">
    <property type="entry name" value="SERINE_THREONINE-PROTEIN KINASE NEKL-3"/>
    <property type="match status" value="1"/>
</dbReference>
<keyword evidence="2" id="KW-0808">Transferase</keyword>
<feature type="binding site" evidence="7">
    <location>
        <position position="179"/>
    </location>
    <ligand>
        <name>ATP</name>
        <dbReference type="ChEBI" id="CHEBI:30616"/>
    </ligand>
</feature>
<sequence length="1479" mass="161086">MRDDSSDSVDLAVDEDGEPLTQAARPSTKGVSTHGRAASEAERTAASEARAGDARDGAGGDGDASAEDDAGKPGDDQDAGAAAAGKLPDAYSTSLSEPDHDHDDVSQATALTITTAPPARISSGSQRTAVGLPTLPSARFTPGTLLAERYRIIHLLGRGGMGEVYRAEDLKLEQPVALKFLPISVERDPDRLARFLEEVKIARAIAHPNICRVYDVGESESQHFLSMEYIEGENLTTLLRRIGRLPRAKAMELGQQICHGLAAVHAQGVLHRDLKPANLMIDDRGRAKITDFGLASLSETVEAHNITDGTPAYMAPEQLAGESVSVHSDLYALGLVLYQMFTGRPAFPGLSSRDQMMQRLETRIEPPSRLVPDIDPMVESAILRCLEADPHDRPGDALEVAAALTSSSVPAADAVLKAILVCRPGERSAWSEALGDDQAAALARSLAKRSRALMADYDGLALAGTGGQQMIFDRPVHAVRFALAYHQMFAELARELSAEVHAAVGIHLGEVTFRHDSVRAGTAPALYPNVDVGARDTAVRLAALAAPRQTLLTRSAFDLARQSMIDSVEGVRWLAHGSYEIEGLSEAADLFEVGVEGQAPLRAPAESPRGRPQIVQRTVAGWRPAPGLEMPQRYHWVIEKKLSEGGFGEVWLARHRKTREPRVFKFCYDATSLRALQREIALFRLLKETLGERSDINRIFDWNFEDAPYFIESAYTSGGDLIAWAAQQGGLEEVPLATRLEIVAQVATALAAAHSVGVLHKDVKPANVLMSSAERDDVQIKLADFGIGHVTETQRLAEAGITMVGLTEFYEDTQPFAGEGGTRLYMAPEVIEGKPATVRADVYALGVMLYQMVVGDFSRALAPGWERDVSDPILRGDIAAAVDGSEQQRLGDALRLAERLRTIERRREKRAADMRQAADARQAKLTLARVRRRRKVVGLLLVVVLLFSGTVFLQSRREAREARAAEQVSQFLVELFEVADPYKKEGAAITARQILDRGAARIETELSDQPAIRARLMHLMGTVYGNLGLYEDAQRLLEQALAIRKRLHGLNHLDVAETHHALGMVYLDELQFEDAKTRFEQALSIRRSVLGNEHLAVAESLDGLAKVFNSLRRPDDAEPLALQALEVRRALLPEDDPDIAASLMTLGTARMLQGRRNPSSYREAETYLREAIDMYRARLGDQALEVAEAMHMLAKIVLNGRGDRQEAEALLQQSIDIKRKLLGEQHISVAHSLSYQAEIARRTGDLARAESLFVNALLIYRASVEREGLPTANLLQSLARIALARGDDARAAKLANEGITIVSGNGLGEHAVLLDLLSDLGQALQMQGRAAEAEPYVRQAVAIGERQELAALELAALRADLVDILLEQGQRDAAAGLIPGLEAALAARSGDPDSDVNAQRRYHIASVVGSYHAGQGDDNAGEQAMLDALAGLRGVHVDDRGRRRAALRRLARFYANSGRHEKAELYRRLLRDDSPAATR</sequence>
<dbReference type="Pfam" id="PF00069">
    <property type="entry name" value="Pkinase"/>
    <property type="match status" value="2"/>
</dbReference>
<evidence type="ECO:0000259" key="9">
    <source>
        <dbReference type="PROSITE" id="PS50011"/>
    </source>
</evidence>
<dbReference type="InterPro" id="IPR017441">
    <property type="entry name" value="Protein_kinase_ATP_BS"/>
</dbReference>
<dbReference type="PROSITE" id="PS50011">
    <property type="entry name" value="PROTEIN_KINASE_DOM"/>
    <property type="match status" value="2"/>
</dbReference>
<dbReference type="PROSITE" id="PS00108">
    <property type="entry name" value="PROTEIN_KINASE_ST"/>
    <property type="match status" value="2"/>
</dbReference>
<feature type="domain" description="Protein kinase" evidence="9">
    <location>
        <begin position="636"/>
        <end position="927"/>
    </location>
</feature>
<dbReference type="PANTHER" id="PTHR43289">
    <property type="entry name" value="MITOGEN-ACTIVATED PROTEIN KINASE KINASE KINASE 20-RELATED"/>
    <property type="match status" value="1"/>
</dbReference>
<dbReference type="SUPFAM" id="SSF55073">
    <property type="entry name" value="Nucleotide cyclase"/>
    <property type="match status" value="1"/>
</dbReference>
<dbReference type="eggNOG" id="COG2114">
    <property type="taxonomic scope" value="Bacteria"/>
</dbReference>
<dbReference type="Pfam" id="PF13374">
    <property type="entry name" value="TPR_10"/>
    <property type="match status" value="2"/>
</dbReference>
<dbReference type="HOGENOM" id="CLU_253407_0_0_7"/>
<name>D0LX30_HALO1</name>
<keyword evidence="4 10" id="KW-0418">Kinase</keyword>
<dbReference type="Pfam" id="PF13424">
    <property type="entry name" value="TPR_12"/>
    <property type="match status" value="3"/>
</dbReference>
<evidence type="ECO:0000313" key="11">
    <source>
        <dbReference type="Proteomes" id="UP000001880"/>
    </source>
</evidence>
<evidence type="ECO:0000256" key="5">
    <source>
        <dbReference type="ARBA" id="ARBA00022840"/>
    </source>
</evidence>
<evidence type="ECO:0000256" key="2">
    <source>
        <dbReference type="ARBA" id="ARBA00022679"/>
    </source>
</evidence>
<dbReference type="OrthoDB" id="9813021at2"/>
<dbReference type="InterPro" id="IPR011990">
    <property type="entry name" value="TPR-like_helical_dom_sf"/>
</dbReference>
<dbReference type="Gene3D" id="1.10.510.10">
    <property type="entry name" value="Transferase(Phosphotransferase) domain 1"/>
    <property type="match status" value="2"/>
</dbReference>
<organism evidence="10 11">
    <name type="scientific">Haliangium ochraceum (strain DSM 14365 / JCM 11303 / SMP-2)</name>
    <dbReference type="NCBI Taxonomy" id="502025"/>
    <lineage>
        <taxon>Bacteria</taxon>
        <taxon>Pseudomonadati</taxon>
        <taxon>Myxococcota</taxon>
        <taxon>Polyangia</taxon>
        <taxon>Haliangiales</taxon>
        <taxon>Kofleriaceae</taxon>
        <taxon>Haliangium</taxon>
    </lineage>
</organism>
<feature type="region of interest" description="Disordered" evidence="8">
    <location>
        <begin position="1"/>
        <end position="82"/>
    </location>
</feature>
<evidence type="ECO:0000256" key="1">
    <source>
        <dbReference type="ARBA" id="ARBA00004167"/>
    </source>
</evidence>
<dbReference type="CDD" id="cd14014">
    <property type="entry name" value="STKc_PknB_like"/>
    <property type="match status" value="1"/>
</dbReference>
<proteinExistence type="predicted"/>
<dbReference type="Proteomes" id="UP000001880">
    <property type="component" value="Chromosome"/>
</dbReference>
<dbReference type="Gene3D" id="3.30.70.1230">
    <property type="entry name" value="Nucleotide cyclase"/>
    <property type="match status" value="1"/>
</dbReference>
<dbReference type="EMBL" id="CP001804">
    <property type="protein sequence ID" value="ACY16072.1"/>
    <property type="molecule type" value="Genomic_DNA"/>
</dbReference>
<feature type="repeat" description="TPR" evidence="6">
    <location>
        <begin position="1056"/>
        <end position="1089"/>
    </location>
</feature>